<accession>A0A0C1L8D1</accession>
<dbReference type="AlphaFoldDB" id="A0A0C1L8D1"/>
<keyword evidence="1" id="KW-0732">Signal</keyword>
<evidence type="ECO:0000313" key="2">
    <source>
        <dbReference type="EMBL" id="KIC95861.1"/>
    </source>
</evidence>
<evidence type="ECO:0000256" key="1">
    <source>
        <dbReference type="SAM" id="SignalP"/>
    </source>
</evidence>
<feature type="chain" id="PRO_5002134823" evidence="1">
    <location>
        <begin position="31"/>
        <end position="140"/>
    </location>
</feature>
<comment type="caution">
    <text evidence="2">The sequence shown here is derived from an EMBL/GenBank/DDBJ whole genome shotgun (WGS) entry which is preliminary data.</text>
</comment>
<dbReference type="RefSeq" id="WP_039137498.1">
    <property type="nucleotide sequence ID" value="NZ_JSVC01000004.1"/>
</dbReference>
<dbReference type="OrthoDB" id="675554at2"/>
<dbReference type="Proteomes" id="UP000031408">
    <property type="component" value="Unassembled WGS sequence"/>
</dbReference>
<gene>
    <name evidence="2" type="ORF">OI18_04335</name>
</gene>
<organism evidence="2 3">
    <name type="scientific">Flavihumibacter solisilvae</name>
    <dbReference type="NCBI Taxonomy" id="1349421"/>
    <lineage>
        <taxon>Bacteria</taxon>
        <taxon>Pseudomonadati</taxon>
        <taxon>Bacteroidota</taxon>
        <taxon>Chitinophagia</taxon>
        <taxon>Chitinophagales</taxon>
        <taxon>Chitinophagaceae</taxon>
        <taxon>Flavihumibacter</taxon>
    </lineage>
</organism>
<name>A0A0C1L8D1_9BACT</name>
<protein>
    <submittedName>
        <fullName evidence="2">Uncharacterized protein</fullName>
    </submittedName>
</protein>
<keyword evidence="3" id="KW-1185">Reference proteome</keyword>
<sequence>MKSVNATVKSILSAVALVAVLVLNAGTAKANNEKPKSVEDRIPVEVKYVGSLNQQPVLEISLDNANAEDLSVTLKDMDGNVLYSGNFNEKKISKKFQFDNQGSDNIQIKLTISSKKKSYTEVFQVNRSRQVVENVVISKL</sequence>
<feature type="signal peptide" evidence="1">
    <location>
        <begin position="1"/>
        <end position="30"/>
    </location>
</feature>
<dbReference type="EMBL" id="JSVC01000004">
    <property type="protein sequence ID" value="KIC95861.1"/>
    <property type="molecule type" value="Genomic_DNA"/>
</dbReference>
<reference evidence="2 3" key="1">
    <citation type="submission" date="2014-11" db="EMBL/GenBank/DDBJ databases">
        <title>Genome sequence of Flavihumibacter solisilvae 3-3.</title>
        <authorList>
            <person name="Zhou G."/>
            <person name="Li M."/>
            <person name="Wang G."/>
        </authorList>
    </citation>
    <scope>NUCLEOTIDE SEQUENCE [LARGE SCALE GENOMIC DNA]</scope>
    <source>
        <strain evidence="2 3">3-3</strain>
    </source>
</reference>
<dbReference type="STRING" id="1349421.OI18_04335"/>
<evidence type="ECO:0000313" key="3">
    <source>
        <dbReference type="Proteomes" id="UP000031408"/>
    </source>
</evidence>
<proteinExistence type="predicted"/>